<dbReference type="GO" id="GO:0014704">
    <property type="term" value="C:intercalated disc"/>
    <property type="evidence" value="ECO:0007669"/>
    <property type="project" value="TreeGrafter"/>
</dbReference>
<feature type="region of interest" description="Disordered" evidence="12">
    <location>
        <begin position="2469"/>
        <end position="2502"/>
    </location>
</feature>
<dbReference type="SMART" id="SM00250">
    <property type="entry name" value="PLEC"/>
    <property type="match status" value="14"/>
</dbReference>
<dbReference type="GO" id="GO:0030057">
    <property type="term" value="C:desmosome"/>
    <property type="evidence" value="ECO:0007669"/>
    <property type="project" value="UniProtKB-SubCell"/>
</dbReference>
<evidence type="ECO:0000313" key="16">
    <source>
        <dbReference type="Proteomes" id="UP000261640"/>
    </source>
</evidence>
<feature type="compositionally biased region" description="Low complexity" evidence="12">
    <location>
        <begin position="2481"/>
        <end position="2502"/>
    </location>
</feature>
<dbReference type="Pfam" id="PF18373">
    <property type="entry name" value="Spectrin_2"/>
    <property type="match status" value="1"/>
</dbReference>
<sequence>PKPDITYSSCAIELHSCPNIRRKRMIETAPWGEDSETIEKQIMNHNKTHSSIQRNLEVDRARDELNMRGDKYNLTILEQEWDSLQKMSHNRISQLRDLQNIIEEIFRAIMWVNEKEEEELVFDWGDKNIDQYIPKKQEIYVLHNIFLLKADGLLNNNHPASDKIEAYMDTLQTQWSWLLQITKCIHVHLKENAAYSQFFKDASDTYSKLQKEHETIRTKFSCDKNTPLDSLTELLKNLEKERERIMENRLQVQSLVNKSKTIIRLKPRNPEEKSTSPVIVQALCDFKQDQKGILKGNEGILKDNSQRSKWLVTGPGGLDMLIPSVCLLIPPPNPLSIGVAAKNEQYYEAIMSIWNQLYINIKSLISWQYCLKDINYINSLTLNMLSKMRPEEYRRIIKSMETHYQEFVRSSQGSEMFGEDDKKTIQGHFDKAQSHYDTLIVQLPTYKVKPEPSKEEISKVPVSKTTGSTIQPPRPSSTLSLNLLSSLQEIRRRLELAESGLTSHLHVPFGDNSVHECLMHIQRLQTVHQDLDSIHDEYLHLRERIIKQLEGVPADSEQAKFLRSELEIINQKLGGLQGLYSAYFQRLSALKVLLQNILQAEDIIKVHEARLTEKETTSLDLREVENQRSALKQMKSDLDQKRDLLQAMETELAKAVHWNSQISESFHKCDVDLVKYTDLVGQLCDRWRRIQTQIESRVWDLEKQEKQLKHYQQSSTSLEQWIDNARKRQDTLQTVKLGDIQTLTDHLSQQKALHTEIKGKKEKVEDVQKNADTCAGSIKDYELQLASYSSGLETLLNIPIKRTMLQSPATVVRQEASDIQSHYIELLTRSGDYYKFLGELLKNMEELKIRNTKIELLEEELRRLREDLQDRNQKNKSLEDHLARYKLELTQSKDQLISMEEVKRTTAMQANAARETLDSTHNQLQDLNDQVTRIKYQLEEEKRKRRLAEERYTSQQEEYEAAVRRRQKELEELNWSKIDLEKAVKDKERELERLKILLDEEAARRRNAESETSKVRTQCTQEINQLKQTYETKIHVTKTTILKASQQKEEDTAELRLQIDRLSAEKRDVEEELRRLRLSIAHTEEQKSRAEQEANQQRASVTQEARIRSELEVQLRSLRQQRGEDELQLKEATKLNQEKSRQISLLTFNLDEEGKKRRALELEISHLKQAEAELKAKNTTYLEAVNKLKMLEQEIRITQVELTKQTSEKTKTEQSSARLQSRVRELQSSLDQKEAELEKQKKANQEEFTRRKRMETELERMTNTCREHTTTITTLKSIQLEASNSGKKYEQDLRTLQEALDKSLREHKITKEELAALTSELRTLKQKLQLEEGRISELNQRNENLYKTIEEKSRQLNEYTTEIDKLKTMTQNLTKERLRLEEELRTVRQERDELKLSKETIDGESANQISALNVQLQSSKKKTAELQILINDLTKEREKLKLELDKFQKQSIETSIMVHQSQSQYSELMLEKDSLMAKLKLQDQDKNRLQRLEEELSRIKLTLETELRNKQRLQDENSSILKDFNNMKSQYELKDSKIRQYELDRDKADRERLSLKSEIERLMRELKIVEERYKSQLLMSAKEASDLALKKEALEKELQRLRQRASTLSRQTQTDEASTIDPSKLVFDGVRHKVTAHQLCDCGIITKATLDQLLKGQKTVHEVAVDIQRNLKGTGIIAGMTTSTQGKMPFSESKNKNLLSPESSLMLLEAQAATGYILDPTFNEKMHVGSACSRGIVDSEDKETLLRAEAASTGFKDPLTGKVLSVGQVYKQGRIAKDTAIRLLQAQDSVGGILDPVLSVFLPKDLALDRNLIDEELYRALNKKPACYVDPSTGEKICYDDLRKKCAVEPVSGLLLLQGPEKSVTIKGLRGEVSLTELVNSELLDETDLMKLNQGKLTSKDIENKLKSYLYGSTCIAGIYDEANDRIMPFYQAMKEGLLMRGTTLELLEAQAASGFIVDPVNNVFLTVDEASKRCLIGKEFKNKLLSAEKAVTGYIDPSTGKTISLFQAIEKDLIEKGHGIRLLEAQIASGGIIDPKESHRIDVSVAYKRGYFDEKMNEILTYEGDDTKGFFDPNTKENLTYLQLKDRCITDAKTGLILLPLKDKRKPQKSHDSRTNVLRKRRVVIVDPDTGLEMSVREAYHRELIDYDTFLDLSEQECEWEEITITGSDGSARLVIVDRKTGTQYDIQDCLARGVIDQRSLDQYRAGKLSLTQFADQIISKTSSTEMNIATSNVDDMVTCSSPTQATPSSPTVRKRFSSISITVSPAEMFDDQSPVAAIFDTETLEKITISEALRRGILDTITAQRLLEAQACTGGIINPATGERLLLQDAVHQSIIDESMANKLKPSQKAYVGFEDVKIKRRMSAAEAVKETWLPYDAGQRFLEFQYLTGGLIEPGTGCRVSIEEAIRRGWLDGQAAQKLQDTRNHQKNLTCPKTKLKISYKEAMDSCMVEESNGMKMLQASSVSTKGISSPYNISNPGSRSGSRAGSRSGSRRGSVDYSSTYSYSAYSSSTFS</sequence>
<keyword evidence="9" id="KW-0472">Membrane</keyword>
<keyword evidence="16" id="KW-1185">Reference proteome</keyword>
<dbReference type="Pfam" id="PF17902">
    <property type="entry name" value="SH3_10"/>
    <property type="match status" value="1"/>
</dbReference>
<evidence type="ECO:0000313" key="15">
    <source>
        <dbReference type="Ensembl" id="ENSMAMP00000052290.1"/>
    </source>
</evidence>
<dbReference type="GO" id="GO:0031101">
    <property type="term" value="P:fin regeneration"/>
    <property type="evidence" value="ECO:0007669"/>
    <property type="project" value="Ensembl"/>
</dbReference>
<reference evidence="15" key="1">
    <citation type="submission" date="2025-08" db="UniProtKB">
        <authorList>
            <consortium name="Ensembl"/>
        </authorList>
    </citation>
    <scope>IDENTIFICATION</scope>
</reference>
<organism evidence="15 16">
    <name type="scientific">Mastacembelus armatus</name>
    <name type="common">zig-zag eel</name>
    <dbReference type="NCBI Taxonomy" id="205130"/>
    <lineage>
        <taxon>Eukaryota</taxon>
        <taxon>Metazoa</taxon>
        <taxon>Chordata</taxon>
        <taxon>Craniata</taxon>
        <taxon>Vertebrata</taxon>
        <taxon>Euteleostomi</taxon>
        <taxon>Actinopterygii</taxon>
        <taxon>Neopterygii</taxon>
        <taxon>Teleostei</taxon>
        <taxon>Neoteleostei</taxon>
        <taxon>Acanthomorphata</taxon>
        <taxon>Anabantaria</taxon>
        <taxon>Synbranchiformes</taxon>
        <taxon>Mastacembelidae</taxon>
        <taxon>Mastacembelus</taxon>
    </lineage>
</organism>
<evidence type="ECO:0000256" key="5">
    <source>
        <dbReference type="ARBA" id="ARBA00022553"/>
    </source>
</evidence>
<dbReference type="InterPro" id="IPR001101">
    <property type="entry name" value="Plectin_repeat"/>
</dbReference>
<dbReference type="SUPFAM" id="SSF75399">
    <property type="entry name" value="Plakin repeat"/>
    <property type="match status" value="4"/>
</dbReference>
<feature type="coiled-coil region" evidence="11">
    <location>
        <begin position="837"/>
        <end position="1011"/>
    </location>
</feature>
<evidence type="ECO:0000256" key="4">
    <source>
        <dbReference type="ARBA" id="ARBA00022475"/>
    </source>
</evidence>
<dbReference type="GO" id="GO:0045104">
    <property type="term" value="P:intermediate filament cytoskeleton organization"/>
    <property type="evidence" value="ECO:0007669"/>
    <property type="project" value="InterPro"/>
</dbReference>
<evidence type="ECO:0000256" key="3">
    <source>
        <dbReference type="ARBA" id="ARBA00009109"/>
    </source>
</evidence>
<keyword evidence="5" id="KW-0597">Phosphoprotein</keyword>
<evidence type="ECO:0000256" key="2">
    <source>
        <dbReference type="ARBA" id="ARBA00004568"/>
    </source>
</evidence>
<dbReference type="SUPFAM" id="SSF46966">
    <property type="entry name" value="Spectrin repeat"/>
    <property type="match status" value="2"/>
</dbReference>
<dbReference type="Ensembl" id="ENSMAMT00000043927.1">
    <property type="protein sequence ID" value="ENSMAMP00000052290.1"/>
    <property type="gene ID" value="ENSMAMG00000014080.2"/>
</dbReference>
<evidence type="ECO:0000256" key="7">
    <source>
        <dbReference type="ARBA" id="ARBA00022949"/>
    </source>
</evidence>
<evidence type="ECO:0000256" key="12">
    <source>
        <dbReference type="SAM" id="MobiDB-lite"/>
    </source>
</evidence>
<accession>A0A7N9APK7</accession>
<feature type="compositionally biased region" description="Polar residues" evidence="12">
    <location>
        <begin position="2469"/>
        <end position="2480"/>
    </location>
</feature>
<keyword evidence="7" id="KW-0965">Cell junction</keyword>
<keyword evidence="4" id="KW-1003">Cell membrane</keyword>
<protein>
    <submittedName>
        <fullName evidence="15">Desmoplakin a</fullName>
    </submittedName>
</protein>
<keyword evidence="6" id="KW-0677">Repeat</keyword>
<feature type="coiled-coil region" evidence="11">
    <location>
        <begin position="614"/>
        <end position="651"/>
    </location>
</feature>
<feature type="coiled-coil region" evidence="11">
    <location>
        <begin position="228"/>
        <end position="258"/>
    </location>
</feature>
<feature type="domain" description="Desmoplakin spectrin-like" evidence="14">
    <location>
        <begin position="365"/>
        <end position="442"/>
    </location>
</feature>
<feature type="coiled-coil region" evidence="11">
    <location>
        <begin position="1475"/>
        <end position="1611"/>
    </location>
</feature>
<dbReference type="GO" id="GO:0005737">
    <property type="term" value="C:cytoplasm"/>
    <property type="evidence" value="ECO:0007669"/>
    <property type="project" value="TreeGrafter"/>
</dbReference>
<feature type="compositionally biased region" description="Basic and acidic residues" evidence="12">
    <location>
        <begin position="1231"/>
        <end position="1248"/>
    </location>
</feature>
<dbReference type="FunFam" id="1.20.58.60:FF:000010">
    <property type="entry name" value="plectin isoform X2"/>
    <property type="match status" value="1"/>
</dbReference>
<dbReference type="Pfam" id="PF21019">
    <property type="entry name" value="Spectrin_3"/>
    <property type="match status" value="1"/>
</dbReference>
<dbReference type="GO" id="GO:0060047">
    <property type="term" value="P:heart contraction"/>
    <property type="evidence" value="ECO:0007669"/>
    <property type="project" value="Ensembl"/>
</dbReference>
<dbReference type="FunFam" id="3.30.160.780:FF:000001">
    <property type="entry name" value="Plectin a"/>
    <property type="match status" value="1"/>
</dbReference>
<dbReference type="Gene3D" id="1.20.58.1060">
    <property type="match status" value="1"/>
</dbReference>
<evidence type="ECO:0000256" key="10">
    <source>
        <dbReference type="ARBA" id="ARBA00056058"/>
    </source>
</evidence>
<dbReference type="FunFam" id="3.90.1290.10:FF:000001">
    <property type="entry name" value="Plectin a"/>
    <property type="match status" value="2"/>
</dbReference>
<dbReference type="FunFam" id="3.90.1290.10:FF:000002">
    <property type="entry name" value="Plectin a"/>
    <property type="match status" value="1"/>
</dbReference>
<reference evidence="15" key="2">
    <citation type="submission" date="2025-09" db="UniProtKB">
        <authorList>
            <consortium name="Ensembl"/>
        </authorList>
    </citation>
    <scope>IDENTIFICATION</scope>
</reference>
<evidence type="ECO:0000256" key="1">
    <source>
        <dbReference type="ARBA" id="ARBA00004236"/>
    </source>
</evidence>
<evidence type="ECO:0000256" key="9">
    <source>
        <dbReference type="ARBA" id="ARBA00023136"/>
    </source>
</evidence>
<comment type="similarity">
    <text evidence="3">Belongs to the plakin or cytolinker family.</text>
</comment>
<dbReference type="GO" id="GO:0007507">
    <property type="term" value="P:heart development"/>
    <property type="evidence" value="ECO:0007669"/>
    <property type="project" value="Ensembl"/>
</dbReference>
<keyword evidence="8 11" id="KW-0175">Coiled coil</keyword>
<proteinExistence type="inferred from homology"/>
<dbReference type="Gene3D" id="1.20.58.60">
    <property type="match status" value="3"/>
</dbReference>
<evidence type="ECO:0000256" key="6">
    <source>
        <dbReference type="ARBA" id="ARBA00022737"/>
    </source>
</evidence>
<dbReference type="GO" id="GO:0002934">
    <property type="term" value="P:desmosome organization"/>
    <property type="evidence" value="ECO:0007669"/>
    <property type="project" value="Ensembl"/>
</dbReference>
<dbReference type="Gene3D" id="3.30.160.780">
    <property type="match status" value="1"/>
</dbReference>
<dbReference type="GO" id="GO:0098609">
    <property type="term" value="P:cell-cell adhesion"/>
    <property type="evidence" value="ECO:0007669"/>
    <property type="project" value="TreeGrafter"/>
</dbReference>
<dbReference type="GO" id="GO:0005882">
    <property type="term" value="C:intermediate filament"/>
    <property type="evidence" value="ECO:0007669"/>
    <property type="project" value="TreeGrafter"/>
</dbReference>
<feature type="domain" description="Desmoplakin SH3" evidence="13">
    <location>
        <begin position="265"/>
        <end position="330"/>
    </location>
</feature>
<evidence type="ECO:0000256" key="8">
    <source>
        <dbReference type="ARBA" id="ARBA00023054"/>
    </source>
</evidence>
<dbReference type="PANTHER" id="PTHR23169">
    <property type="entry name" value="ENVOPLAKIN"/>
    <property type="match status" value="1"/>
</dbReference>
<dbReference type="GO" id="GO:0005198">
    <property type="term" value="F:structural molecule activity"/>
    <property type="evidence" value="ECO:0007669"/>
    <property type="project" value="TreeGrafter"/>
</dbReference>
<dbReference type="Proteomes" id="UP000261640">
    <property type="component" value="Unplaced"/>
</dbReference>
<dbReference type="PANTHER" id="PTHR23169:SF26">
    <property type="entry name" value="DESMOPLAKIN"/>
    <property type="match status" value="1"/>
</dbReference>
<feature type="region of interest" description="Disordered" evidence="12">
    <location>
        <begin position="452"/>
        <end position="476"/>
    </location>
</feature>
<dbReference type="InterPro" id="IPR041615">
    <property type="entry name" value="Desmoplakin_SH3"/>
</dbReference>
<dbReference type="Pfam" id="PF00681">
    <property type="entry name" value="Plectin"/>
    <property type="match status" value="6"/>
</dbReference>
<dbReference type="GO" id="GO:0005886">
    <property type="term" value="C:plasma membrane"/>
    <property type="evidence" value="ECO:0007669"/>
    <property type="project" value="UniProtKB-SubCell"/>
</dbReference>
<feature type="region of interest" description="Disordered" evidence="12">
    <location>
        <begin position="1228"/>
        <end position="1248"/>
    </location>
</feature>
<evidence type="ECO:0000259" key="14">
    <source>
        <dbReference type="Pfam" id="PF18373"/>
    </source>
</evidence>
<comment type="subcellular location">
    <subcellularLocation>
        <location evidence="2">Cell junction</location>
        <location evidence="2">Desmosome</location>
    </subcellularLocation>
    <subcellularLocation>
        <location evidence="1">Cell membrane</location>
    </subcellularLocation>
</comment>
<evidence type="ECO:0000256" key="11">
    <source>
        <dbReference type="SAM" id="Coils"/>
    </source>
</evidence>
<dbReference type="GeneTree" id="ENSGT00940000154843"/>
<dbReference type="InterPro" id="IPR035915">
    <property type="entry name" value="Plakin_repeat_sf"/>
</dbReference>
<dbReference type="Gene3D" id="3.90.1290.10">
    <property type="entry name" value="Plakin repeat"/>
    <property type="match status" value="3"/>
</dbReference>
<name>A0A7N9APK7_9TELE</name>
<dbReference type="Pfam" id="PF21097">
    <property type="entry name" value="SR_plectin_7"/>
    <property type="match status" value="1"/>
</dbReference>
<evidence type="ECO:0000259" key="13">
    <source>
        <dbReference type="Pfam" id="PF17902"/>
    </source>
</evidence>
<dbReference type="GO" id="GO:0061436">
    <property type="term" value="P:establishment of skin barrier"/>
    <property type="evidence" value="ECO:0007669"/>
    <property type="project" value="Ensembl"/>
</dbReference>
<dbReference type="InParanoid" id="A0A7N9APK7"/>
<dbReference type="InterPro" id="IPR043197">
    <property type="entry name" value="Plakin"/>
</dbReference>
<dbReference type="Gene3D" id="2.30.30.40">
    <property type="entry name" value="SH3 Domains"/>
    <property type="match status" value="1"/>
</dbReference>
<comment type="function">
    <text evidence="10">Involved in the organization of desmosome cell-cell junctions. Of particular importance in cell adhesion in the skin and during cardiac development. May also play a role in the regulation of Wnt, TGF-beta and Hippo signaling pathways.</text>
</comment>
<dbReference type="InterPro" id="IPR041573">
    <property type="entry name" value="Desmoplakin_Spectrin-like"/>
</dbReference>
<dbReference type="GO" id="GO:0042060">
    <property type="term" value="P:wound healing"/>
    <property type="evidence" value="ECO:0007669"/>
    <property type="project" value="TreeGrafter"/>
</dbReference>